<gene>
    <name evidence="1" type="ORF">RCO22_23690</name>
</gene>
<comment type="caution">
    <text evidence="1">The sequence shown here is derived from an EMBL/GenBank/DDBJ whole genome shotgun (WGS) entry which is preliminary data.</text>
</comment>
<organism evidence="1 2">
    <name type="scientific">Pseudomonas yamanorum</name>
    <dbReference type="NCBI Taxonomy" id="515393"/>
    <lineage>
        <taxon>Bacteria</taxon>
        <taxon>Pseudomonadati</taxon>
        <taxon>Pseudomonadota</taxon>
        <taxon>Gammaproteobacteria</taxon>
        <taxon>Pseudomonadales</taxon>
        <taxon>Pseudomonadaceae</taxon>
        <taxon>Pseudomonas</taxon>
    </lineage>
</organism>
<sequence>MASGKQSLKQAHRKRIIREVRARGHSNRNLWYVYSVKLKQDLVLSSDLALVYWLVFLEIDLDVMSFRQSEGSETFDFLVQKRSGELVEVKLSNLDESADNSSEESIRISSVQVMKEASFAIKIMKALAFAAAIRSLDCVAASNAVRAIEVSLGEGDIKSVLSKAPLVAPPIICGVLVRHFIAGHIEIDFAGKPSFGYHTQWRCRS</sequence>
<accession>A0ABU1CXI9</accession>
<proteinExistence type="predicted"/>
<evidence type="ECO:0008006" key="3">
    <source>
        <dbReference type="Google" id="ProtNLM"/>
    </source>
</evidence>
<dbReference type="RefSeq" id="WP_309255533.1">
    <property type="nucleotide sequence ID" value="NZ_JAVGXC010000030.1"/>
</dbReference>
<name>A0ABU1CXI9_9PSED</name>
<evidence type="ECO:0000313" key="1">
    <source>
        <dbReference type="EMBL" id="MDR0191953.1"/>
    </source>
</evidence>
<protein>
    <recommendedName>
        <fullName evidence="3">TnsA endonuclease N terminal</fullName>
    </recommendedName>
</protein>
<evidence type="ECO:0000313" key="2">
    <source>
        <dbReference type="Proteomes" id="UP001224477"/>
    </source>
</evidence>
<dbReference type="Proteomes" id="UP001224477">
    <property type="component" value="Unassembled WGS sequence"/>
</dbReference>
<dbReference type="EMBL" id="JAVGXC010000030">
    <property type="protein sequence ID" value="MDR0191953.1"/>
    <property type="molecule type" value="Genomic_DNA"/>
</dbReference>
<reference evidence="1 2" key="1">
    <citation type="journal article" date="2023" name="Microbiol. Resour. Announc.">
        <title>Whole-genome sequence of Pseudomonas yamanorum OLsAu1 isolated from the edible ectomycorrhizal mushroom Lactarius sp. section Deliciosi.</title>
        <authorList>
            <person name="Ramirez-Mendoza R."/>
            <person name="Angeles-Argaiz R.E."/>
            <person name="Hernandez-Oaxaca D."/>
            <person name="Aguirre-Beltran L."/>
            <person name="Almaraz-Suarez J."/>
            <person name="Perez-Moreno J."/>
        </authorList>
    </citation>
    <scope>NUCLEOTIDE SEQUENCE [LARGE SCALE GENOMIC DNA]</scope>
    <source>
        <strain evidence="1 2">OLsAu1</strain>
    </source>
</reference>
<keyword evidence="2" id="KW-1185">Reference proteome</keyword>